<dbReference type="SUPFAM" id="SSF50729">
    <property type="entry name" value="PH domain-like"/>
    <property type="match status" value="1"/>
</dbReference>
<evidence type="ECO:0000313" key="4">
    <source>
        <dbReference type="Proteomes" id="UP000504637"/>
    </source>
</evidence>
<dbReference type="InterPro" id="IPR027267">
    <property type="entry name" value="AH/BAR_dom_sf"/>
</dbReference>
<dbReference type="InterPro" id="IPR011993">
    <property type="entry name" value="PH-like_dom_sf"/>
</dbReference>
<dbReference type="RefSeq" id="XP_033460573.1">
    <property type="nucleotide sequence ID" value="XM_033604674.1"/>
</dbReference>
<evidence type="ECO:0000256" key="2">
    <source>
        <dbReference type="SAM" id="MobiDB-lite"/>
    </source>
</evidence>
<dbReference type="InterPro" id="IPR001849">
    <property type="entry name" value="PH_domain"/>
</dbReference>
<reference evidence="5" key="3">
    <citation type="submission" date="2025-08" db="UniProtKB">
        <authorList>
            <consortium name="RefSeq"/>
        </authorList>
    </citation>
    <scope>IDENTIFICATION</scope>
    <source>
        <strain evidence="5">CBS 342.82</strain>
    </source>
</reference>
<dbReference type="PROSITE" id="PS50003">
    <property type="entry name" value="PH_DOMAIN"/>
    <property type="match status" value="1"/>
</dbReference>
<feature type="compositionally biased region" description="Low complexity" evidence="2">
    <location>
        <begin position="427"/>
        <end position="443"/>
    </location>
</feature>
<gene>
    <name evidence="5" type="ORF">K489DRAFT_379533</name>
</gene>
<feature type="region of interest" description="Disordered" evidence="2">
    <location>
        <begin position="415"/>
        <end position="443"/>
    </location>
</feature>
<dbReference type="PANTHER" id="PTHR31941">
    <property type="entry name" value="CYTOSKELETAL SIGNALING PROTEIN SLM1"/>
    <property type="match status" value="1"/>
</dbReference>
<accession>A0A6J3M9P9</accession>
<evidence type="ECO:0000256" key="1">
    <source>
        <dbReference type="ARBA" id="ARBA00022553"/>
    </source>
</evidence>
<feature type="region of interest" description="Disordered" evidence="2">
    <location>
        <begin position="1"/>
        <end position="26"/>
    </location>
</feature>
<keyword evidence="1" id="KW-0597">Phosphoprotein</keyword>
<feature type="compositionally biased region" description="Polar residues" evidence="2">
    <location>
        <begin position="1"/>
        <end position="18"/>
    </location>
</feature>
<dbReference type="Gene3D" id="2.30.29.30">
    <property type="entry name" value="Pleckstrin-homology domain (PH domain)/Phosphotyrosine-binding domain (PTB)"/>
    <property type="match status" value="1"/>
</dbReference>
<proteinExistence type="predicted"/>
<protein>
    <recommendedName>
        <fullName evidence="3">PH domain-containing protein</fullName>
    </recommendedName>
</protein>
<dbReference type="InterPro" id="IPR046868">
    <property type="entry name" value="BAR_4"/>
</dbReference>
<dbReference type="PANTHER" id="PTHR31941:SF1">
    <property type="entry name" value="CYTOSKELETAL SIGNALING PROTEIN SLM1"/>
    <property type="match status" value="1"/>
</dbReference>
<dbReference type="GeneID" id="54362474"/>
<dbReference type="Proteomes" id="UP000504637">
    <property type="component" value="Unplaced"/>
</dbReference>
<dbReference type="Pfam" id="PF20399">
    <property type="entry name" value="PH_20"/>
    <property type="match status" value="1"/>
</dbReference>
<feature type="domain" description="PH" evidence="3">
    <location>
        <begin position="301"/>
        <end position="408"/>
    </location>
</feature>
<reference evidence="5" key="1">
    <citation type="submission" date="2020-01" db="EMBL/GenBank/DDBJ databases">
        <authorList>
            <consortium name="DOE Joint Genome Institute"/>
            <person name="Haridas S."/>
            <person name="Albert R."/>
            <person name="Binder M."/>
            <person name="Bloem J."/>
            <person name="Labutti K."/>
            <person name="Salamov A."/>
            <person name="Andreopoulos B."/>
            <person name="Baker S.E."/>
            <person name="Barry K."/>
            <person name="Bills G."/>
            <person name="Bluhm B.H."/>
            <person name="Cannon C."/>
            <person name="Castanera R."/>
            <person name="Culley D.E."/>
            <person name="Daum C."/>
            <person name="Ezra D."/>
            <person name="Gonzalez J.B."/>
            <person name="Henrissat B."/>
            <person name="Kuo A."/>
            <person name="Liang C."/>
            <person name="Lipzen A."/>
            <person name="Lutzoni F."/>
            <person name="Magnuson J."/>
            <person name="Mondo S."/>
            <person name="Nolan M."/>
            <person name="Ohm R."/>
            <person name="Pangilinan J."/>
            <person name="Park H.-J."/>
            <person name="Ramirez L."/>
            <person name="Alfaro M."/>
            <person name="Sun H."/>
            <person name="Tritt A."/>
            <person name="Yoshinaga Y."/>
            <person name="Zwiers L.-H."/>
            <person name="Turgeon B.G."/>
            <person name="Goodwin S.B."/>
            <person name="Spatafora J.W."/>
            <person name="Crous P.W."/>
            <person name="Grigoriev I.V."/>
        </authorList>
    </citation>
    <scope>NUCLEOTIDE SEQUENCE</scope>
    <source>
        <strain evidence="5">CBS 342.82</strain>
    </source>
</reference>
<name>A0A6J3M9P9_9PEZI</name>
<dbReference type="AlphaFoldDB" id="A0A6J3M9P9"/>
<dbReference type="SMART" id="SM00233">
    <property type="entry name" value="PH"/>
    <property type="match status" value="1"/>
</dbReference>
<dbReference type="InterPro" id="IPR046869">
    <property type="entry name" value="SLM1/RGC1-like_PH"/>
</dbReference>
<evidence type="ECO:0000259" key="3">
    <source>
        <dbReference type="PROSITE" id="PS50003"/>
    </source>
</evidence>
<organism evidence="5">
    <name type="scientific">Dissoconium aciculare CBS 342.82</name>
    <dbReference type="NCBI Taxonomy" id="1314786"/>
    <lineage>
        <taxon>Eukaryota</taxon>
        <taxon>Fungi</taxon>
        <taxon>Dikarya</taxon>
        <taxon>Ascomycota</taxon>
        <taxon>Pezizomycotina</taxon>
        <taxon>Dothideomycetes</taxon>
        <taxon>Dothideomycetidae</taxon>
        <taxon>Mycosphaerellales</taxon>
        <taxon>Dissoconiaceae</taxon>
        <taxon>Dissoconium</taxon>
    </lineage>
</organism>
<evidence type="ECO:0000313" key="5">
    <source>
        <dbReference type="RefSeq" id="XP_033460573.1"/>
    </source>
</evidence>
<reference evidence="5" key="2">
    <citation type="submission" date="2020-04" db="EMBL/GenBank/DDBJ databases">
        <authorList>
            <consortium name="NCBI Genome Project"/>
        </authorList>
    </citation>
    <scope>NUCLEOTIDE SEQUENCE</scope>
    <source>
        <strain evidence="5">CBS 342.82</strain>
    </source>
</reference>
<dbReference type="Pfam" id="PF20400">
    <property type="entry name" value="BAR_4"/>
    <property type="match status" value="1"/>
</dbReference>
<dbReference type="OrthoDB" id="2264563at2759"/>
<dbReference type="InterPro" id="IPR043453">
    <property type="entry name" value="Slm1_PH"/>
</dbReference>
<sequence>MATTAQHEATLPTRTATAGTDYDDAIPDEDASEVTKLFHERLQAWKHACGYLEDYVTATEKLAASNGKEYEKVLKTVSTPLKEGHHFETTVGGVAGLFENIRTNTQGLANSNAETAKTLKGTILPIFERLHAEIKHKTKELTKGAGKGSKAVDKARTVSQKHIELLGQQTASFDSNGSVKAHEDPYLLQRQVHHRLHKQVIEENNIREDMLAVQSNFSQFEAHVLQTLQSGIAQFNQVVSGQAEHTRTLYGDITAHVQRIPADHEWNAFVTRNAGILIDPTAPKRAVGNIAFANQDHRASRPLIAGSLERKQGLLKKYDASYYVVTPSKYLHEFKTDDDFAKDPSPENSLYLPDCLIGAVDGAKFNVRGKDSSKGALAKLAMTKEFEFKAHTPEDAKKWHAVIASITGAVTNDLPESAPVSPATAQATDIATPTSATSTTATTGVIPGAAPVTTAQPVTTTAAATETAPAVHHA</sequence>
<dbReference type="Gene3D" id="1.20.1270.60">
    <property type="entry name" value="Arfaptin homology (AH) domain/BAR domain"/>
    <property type="match status" value="1"/>
</dbReference>
<keyword evidence="4" id="KW-1185">Reference proteome</keyword>
<dbReference type="CDD" id="cd13311">
    <property type="entry name" value="PH_Slm1"/>
    <property type="match status" value="1"/>
</dbReference>